<keyword evidence="7" id="KW-1185">Reference proteome</keyword>
<sequence length="259" mass="28518">MNVVIRTLNVLTLVGESRDGVSLTEVSERLGYPLATAHRLLKVLADEEFIRRDPVTLEYHPGRRLLRLSSVTRRETLGATAELNMKTLSERFNETVMLTQLIDRRAVCVALVESRRPLHLSVKIGQAVPLHAAASARVLYSGYDDDAIRALLDGHDFVRLMPSTPSTIEEVLAHVENIRRYGYDVCDNEFDFDIWAASAPVRDDTGAIVAAVTLTATQDRSVPAQRRHEIIQAVVSTAEDITLAIGGVSARSHDGTVPA</sequence>
<dbReference type="InterPro" id="IPR036388">
    <property type="entry name" value="WH-like_DNA-bd_sf"/>
</dbReference>
<comment type="caution">
    <text evidence="6">The sequence shown here is derived from an EMBL/GenBank/DDBJ whole genome shotgun (WGS) entry which is preliminary data.</text>
</comment>
<accession>A0A4R5DQP6</accession>
<evidence type="ECO:0000313" key="7">
    <source>
        <dbReference type="Proteomes" id="UP000294739"/>
    </source>
</evidence>
<dbReference type="GO" id="GO:0003700">
    <property type="term" value="F:DNA-binding transcription factor activity"/>
    <property type="evidence" value="ECO:0007669"/>
    <property type="project" value="TreeGrafter"/>
</dbReference>
<dbReference type="Pfam" id="PF01614">
    <property type="entry name" value="IclR_C"/>
    <property type="match status" value="1"/>
</dbReference>
<feature type="domain" description="HTH iclR-type" evidence="4">
    <location>
        <begin position="1"/>
        <end position="63"/>
    </location>
</feature>
<dbReference type="SUPFAM" id="SSF46785">
    <property type="entry name" value="Winged helix' DNA-binding domain"/>
    <property type="match status" value="1"/>
</dbReference>
<feature type="domain" description="IclR-ED" evidence="5">
    <location>
        <begin position="64"/>
        <end position="247"/>
    </location>
</feature>
<evidence type="ECO:0000259" key="4">
    <source>
        <dbReference type="PROSITE" id="PS51077"/>
    </source>
</evidence>
<keyword evidence="3" id="KW-0804">Transcription</keyword>
<dbReference type="PROSITE" id="PS51078">
    <property type="entry name" value="ICLR_ED"/>
    <property type="match status" value="1"/>
</dbReference>
<organism evidence="6 7">
    <name type="scientific">Jiangella asiatica</name>
    <dbReference type="NCBI Taxonomy" id="2530372"/>
    <lineage>
        <taxon>Bacteria</taxon>
        <taxon>Bacillati</taxon>
        <taxon>Actinomycetota</taxon>
        <taxon>Actinomycetes</taxon>
        <taxon>Jiangellales</taxon>
        <taxon>Jiangellaceae</taxon>
        <taxon>Jiangella</taxon>
    </lineage>
</organism>
<dbReference type="AlphaFoldDB" id="A0A4R5DQP6"/>
<dbReference type="OrthoDB" id="4068713at2"/>
<keyword evidence="1" id="KW-0805">Transcription regulation</keyword>
<evidence type="ECO:0000256" key="3">
    <source>
        <dbReference type="ARBA" id="ARBA00023163"/>
    </source>
</evidence>
<dbReference type="PROSITE" id="PS51077">
    <property type="entry name" value="HTH_ICLR"/>
    <property type="match status" value="1"/>
</dbReference>
<evidence type="ECO:0000256" key="1">
    <source>
        <dbReference type="ARBA" id="ARBA00023015"/>
    </source>
</evidence>
<dbReference type="InterPro" id="IPR050707">
    <property type="entry name" value="HTH_MetabolicPath_Reg"/>
</dbReference>
<dbReference type="RefSeq" id="WP_131891660.1">
    <property type="nucleotide sequence ID" value="NZ_SMKZ01000003.1"/>
</dbReference>
<protein>
    <submittedName>
        <fullName evidence="6">IclR family transcriptional regulator</fullName>
    </submittedName>
</protein>
<name>A0A4R5DQP6_9ACTN</name>
<dbReference type="InterPro" id="IPR014757">
    <property type="entry name" value="Tscrpt_reg_IclR_C"/>
</dbReference>
<dbReference type="Proteomes" id="UP000294739">
    <property type="component" value="Unassembled WGS sequence"/>
</dbReference>
<dbReference type="GO" id="GO:0003677">
    <property type="term" value="F:DNA binding"/>
    <property type="evidence" value="ECO:0007669"/>
    <property type="project" value="UniProtKB-KW"/>
</dbReference>
<dbReference type="EMBL" id="SMKZ01000003">
    <property type="protein sequence ID" value="TDE14371.1"/>
    <property type="molecule type" value="Genomic_DNA"/>
</dbReference>
<evidence type="ECO:0000259" key="5">
    <source>
        <dbReference type="PROSITE" id="PS51078"/>
    </source>
</evidence>
<dbReference type="InterPro" id="IPR036390">
    <property type="entry name" value="WH_DNA-bd_sf"/>
</dbReference>
<dbReference type="InterPro" id="IPR029016">
    <property type="entry name" value="GAF-like_dom_sf"/>
</dbReference>
<gene>
    <name evidence="6" type="ORF">E1269_04235</name>
</gene>
<dbReference type="Gene3D" id="1.10.10.10">
    <property type="entry name" value="Winged helix-like DNA-binding domain superfamily/Winged helix DNA-binding domain"/>
    <property type="match status" value="1"/>
</dbReference>
<dbReference type="PANTHER" id="PTHR30136">
    <property type="entry name" value="HELIX-TURN-HELIX TRANSCRIPTIONAL REGULATOR, ICLR FAMILY"/>
    <property type="match status" value="1"/>
</dbReference>
<dbReference type="InParanoid" id="A0A4R5DQP6"/>
<dbReference type="Pfam" id="PF09339">
    <property type="entry name" value="HTH_IclR"/>
    <property type="match status" value="1"/>
</dbReference>
<dbReference type="SMART" id="SM00346">
    <property type="entry name" value="HTH_ICLR"/>
    <property type="match status" value="1"/>
</dbReference>
<evidence type="ECO:0000256" key="2">
    <source>
        <dbReference type="ARBA" id="ARBA00023125"/>
    </source>
</evidence>
<dbReference type="PANTHER" id="PTHR30136:SF35">
    <property type="entry name" value="HTH-TYPE TRANSCRIPTIONAL REGULATOR RV1719"/>
    <property type="match status" value="1"/>
</dbReference>
<proteinExistence type="predicted"/>
<dbReference type="SUPFAM" id="SSF55781">
    <property type="entry name" value="GAF domain-like"/>
    <property type="match status" value="1"/>
</dbReference>
<dbReference type="InterPro" id="IPR005471">
    <property type="entry name" value="Tscrpt_reg_IclR_N"/>
</dbReference>
<evidence type="ECO:0000313" key="6">
    <source>
        <dbReference type="EMBL" id="TDE14371.1"/>
    </source>
</evidence>
<dbReference type="GO" id="GO:0045892">
    <property type="term" value="P:negative regulation of DNA-templated transcription"/>
    <property type="evidence" value="ECO:0007669"/>
    <property type="project" value="TreeGrafter"/>
</dbReference>
<dbReference type="Gene3D" id="3.30.450.40">
    <property type="match status" value="1"/>
</dbReference>
<keyword evidence="2" id="KW-0238">DNA-binding</keyword>
<reference evidence="6 7" key="1">
    <citation type="submission" date="2019-03" db="EMBL/GenBank/DDBJ databases">
        <title>Draft genome sequences of novel Actinobacteria.</title>
        <authorList>
            <person name="Sahin N."/>
            <person name="Ay H."/>
            <person name="Saygin H."/>
        </authorList>
    </citation>
    <scope>NUCLEOTIDE SEQUENCE [LARGE SCALE GENOMIC DNA]</scope>
    <source>
        <strain evidence="6 7">5K138</strain>
    </source>
</reference>